<evidence type="ECO:0000256" key="1">
    <source>
        <dbReference type="SAM" id="SignalP"/>
    </source>
</evidence>
<dbReference type="CDD" id="cd02236">
    <property type="entry name" value="cupin_CV2614-like"/>
    <property type="match status" value="1"/>
</dbReference>
<dbReference type="Pfam" id="PF07883">
    <property type="entry name" value="Cupin_2"/>
    <property type="match status" value="1"/>
</dbReference>
<name>A0ABR9EIY1_9GAMM</name>
<proteinExistence type="predicted"/>
<dbReference type="EMBL" id="AQGV01000015">
    <property type="protein sequence ID" value="MBE0370906.1"/>
    <property type="molecule type" value="Genomic_DNA"/>
</dbReference>
<keyword evidence="4" id="KW-1185">Reference proteome</keyword>
<dbReference type="PANTHER" id="PTHR36156">
    <property type="entry name" value="SLR2101 PROTEIN"/>
    <property type="match status" value="1"/>
</dbReference>
<feature type="chain" id="PRO_5047327788" description="Cupin type-2 domain-containing protein" evidence="1">
    <location>
        <begin position="19"/>
        <end position="137"/>
    </location>
</feature>
<feature type="signal peptide" evidence="1">
    <location>
        <begin position="1"/>
        <end position="18"/>
    </location>
</feature>
<dbReference type="Proteomes" id="UP000615755">
    <property type="component" value="Unassembled WGS sequence"/>
</dbReference>
<accession>A0ABR9EIY1</accession>
<dbReference type="InterPro" id="IPR013096">
    <property type="entry name" value="Cupin_2"/>
</dbReference>
<dbReference type="SUPFAM" id="SSF51182">
    <property type="entry name" value="RmlC-like cupins"/>
    <property type="match status" value="1"/>
</dbReference>
<gene>
    <name evidence="3" type="ORF">PAUR_b1033</name>
</gene>
<dbReference type="Gene3D" id="2.60.120.10">
    <property type="entry name" value="Jelly Rolls"/>
    <property type="match status" value="1"/>
</dbReference>
<dbReference type="InterPro" id="IPR014710">
    <property type="entry name" value="RmlC-like_jellyroll"/>
</dbReference>
<evidence type="ECO:0000313" key="4">
    <source>
        <dbReference type="Proteomes" id="UP000615755"/>
    </source>
</evidence>
<dbReference type="InterPro" id="IPR047142">
    <property type="entry name" value="OryJ/VirC-like"/>
</dbReference>
<feature type="domain" description="Cupin type-2" evidence="2">
    <location>
        <begin position="58"/>
        <end position="124"/>
    </location>
</feature>
<dbReference type="InterPro" id="IPR011051">
    <property type="entry name" value="RmlC_Cupin_sf"/>
</dbReference>
<dbReference type="PANTHER" id="PTHR36156:SF2">
    <property type="entry name" value="CUPIN TYPE-2 DOMAIN-CONTAINING PROTEIN"/>
    <property type="match status" value="1"/>
</dbReference>
<protein>
    <recommendedName>
        <fullName evidence="2">Cupin type-2 domain-containing protein</fullName>
    </recommendedName>
</protein>
<comment type="caution">
    <text evidence="3">The sequence shown here is derived from an EMBL/GenBank/DDBJ whole genome shotgun (WGS) entry which is preliminary data.</text>
</comment>
<organism evidence="3 4">
    <name type="scientific">Pseudoalteromonas aurantia 208</name>
    <dbReference type="NCBI Taxonomy" id="1314867"/>
    <lineage>
        <taxon>Bacteria</taxon>
        <taxon>Pseudomonadati</taxon>
        <taxon>Pseudomonadota</taxon>
        <taxon>Gammaproteobacteria</taxon>
        <taxon>Alteromonadales</taxon>
        <taxon>Pseudoalteromonadaceae</taxon>
        <taxon>Pseudoalteromonas</taxon>
    </lineage>
</organism>
<dbReference type="RefSeq" id="WP_192509932.1">
    <property type="nucleotide sequence ID" value="NZ_AQGV01000015.1"/>
</dbReference>
<keyword evidence="1" id="KW-0732">Signal</keyword>
<sequence length="137" mass="15080">MKYLLPPLMVLLSFYSTADEKHVPISVETIVKTTQSWNGNTLPAYPKGQPEITILKIAIAPGVTLPWHQHPVINAGVLLKGELLVTTKKGKKLKMTAGDPITEVIDTWHYGVNTGTDTAEIMVFYAGIENQPITIKQ</sequence>
<evidence type="ECO:0000313" key="3">
    <source>
        <dbReference type="EMBL" id="MBE0370906.1"/>
    </source>
</evidence>
<evidence type="ECO:0000259" key="2">
    <source>
        <dbReference type="Pfam" id="PF07883"/>
    </source>
</evidence>
<reference evidence="3 4" key="1">
    <citation type="submission" date="2015-03" db="EMBL/GenBank/DDBJ databases">
        <title>Genome sequence of Pseudoalteromonas aurantia.</title>
        <authorList>
            <person name="Xie B.-B."/>
            <person name="Rong J.-C."/>
            <person name="Qin Q.-L."/>
            <person name="Zhang Y.-Z."/>
        </authorList>
    </citation>
    <scope>NUCLEOTIDE SEQUENCE [LARGE SCALE GENOMIC DNA]</scope>
    <source>
        <strain evidence="3 4">208</strain>
    </source>
</reference>